<dbReference type="Gene3D" id="3.30.200.20">
    <property type="entry name" value="Phosphorylase Kinase, domain 1"/>
    <property type="match status" value="1"/>
</dbReference>
<dbReference type="InterPro" id="IPR001245">
    <property type="entry name" value="Ser-Thr/Tyr_kinase_cat_dom"/>
</dbReference>
<organism evidence="16 17">
    <name type="scientific">Heracleum sosnowskyi</name>
    <dbReference type="NCBI Taxonomy" id="360622"/>
    <lineage>
        <taxon>Eukaryota</taxon>
        <taxon>Viridiplantae</taxon>
        <taxon>Streptophyta</taxon>
        <taxon>Embryophyta</taxon>
        <taxon>Tracheophyta</taxon>
        <taxon>Spermatophyta</taxon>
        <taxon>Magnoliopsida</taxon>
        <taxon>eudicotyledons</taxon>
        <taxon>Gunneridae</taxon>
        <taxon>Pentapetalae</taxon>
        <taxon>asterids</taxon>
        <taxon>campanulids</taxon>
        <taxon>Apiales</taxon>
        <taxon>Apiaceae</taxon>
        <taxon>Apioideae</taxon>
        <taxon>apioid superclade</taxon>
        <taxon>Tordylieae</taxon>
        <taxon>Tordyliinae</taxon>
        <taxon>Heracleum</taxon>
    </lineage>
</organism>
<evidence type="ECO:0000256" key="9">
    <source>
        <dbReference type="ARBA" id="ARBA00047899"/>
    </source>
</evidence>
<evidence type="ECO:0000256" key="14">
    <source>
        <dbReference type="RuleBase" id="RU000304"/>
    </source>
</evidence>
<feature type="active site" description="Proton acceptor" evidence="11">
    <location>
        <position position="165"/>
    </location>
</feature>
<evidence type="ECO:0000256" key="11">
    <source>
        <dbReference type="PIRSR" id="PIRSR000615-1"/>
    </source>
</evidence>
<keyword evidence="8 13" id="KW-0067">ATP-binding</keyword>
<evidence type="ECO:0000256" key="2">
    <source>
        <dbReference type="ARBA" id="ARBA00012513"/>
    </source>
</evidence>
<keyword evidence="12" id="KW-0460">Magnesium</keyword>
<dbReference type="Gene3D" id="1.10.510.10">
    <property type="entry name" value="Transferase(Phosphotransferase) domain 1"/>
    <property type="match status" value="1"/>
</dbReference>
<sequence>MRRKPWNQEEVLQSSKLKRFSLNDISKATNKFDSVLGEGGFGRVYKGWVKENTFAAAKWGTGLGIAVKSLHGSSAQGYKEWLAEIKFLGKLSHPNLVELIGYCLEGKQRLLVFEFMPHGSLDKHLFKRGSHFKPLSWKLRTSIALGAAKGLAYLHSAEANVIYRDLKTANILIDSRYNAKLSDFGFAKYGPEEDHSHVSTRVAGTIGYLAPEYAVRGYLTKKSDVYSFGVVLLKILTGRTRNGILYVMDAEIKGQYTVRAALGAFSLALKCIAEDLKSRPDANQVVQELEQLQDLENSENIRSETLQTVL</sequence>
<comment type="similarity">
    <text evidence="14">Belongs to the protein kinase superfamily.</text>
</comment>
<dbReference type="EMBL" id="JAUIZM010000004">
    <property type="protein sequence ID" value="KAK1387723.1"/>
    <property type="molecule type" value="Genomic_DNA"/>
</dbReference>
<reference evidence="16" key="1">
    <citation type="submission" date="2023-02" db="EMBL/GenBank/DDBJ databases">
        <title>Genome of toxic invasive species Heracleum sosnowskyi carries increased number of genes despite the absence of recent whole-genome duplications.</title>
        <authorList>
            <person name="Schelkunov M."/>
            <person name="Shtratnikova V."/>
            <person name="Makarenko M."/>
            <person name="Klepikova A."/>
            <person name="Omelchenko D."/>
            <person name="Novikova G."/>
            <person name="Obukhova E."/>
            <person name="Bogdanov V."/>
            <person name="Penin A."/>
            <person name="Logacheva M."/>
        </authorList>
    </citation>
    <scope>NUCLEOTIDE SEQUENCE</scope>
    <source>
        <strain evidence="16">Hsosn_3</strain>
        <tissue evidence="16">Leaf</tissue>
    </source>
</reference>
<comment type="subcellular location">
    <subcellularLocation>
        <location evidence="1">Cell membrane</location>
    </subcellularLocation>
</comment>
<evidence type="ECO:0000259" key="15">
    <source>
        <dbReference type="PROSITE" id="PS50011"/>
    </source>
</evidence>
<dbReference type="PIRSF" id="PIRSF000615">
    <property type="entry name" value="TyrPK_CSF1-R"/>
    <property type="match status" value="1"/>
</dbReference>
<name>A0AAD8MXY9_9APIA</name>
<evidence type="ECO:0000256" key="12">
    <source>
        <dbReference type="PIRSR" id="PIRSR000615-3"/>
    </source>
</evidence>
<evidence type="ECO:0000313" key="16">
    <source>
        <dbReference type="EMBL" id="KAK1387723.1"/>
    </source>
</evidence>
<evidence type="ECO:0000256" key="5">
    <source>
        <dbReference type="ARBA" id="ARBA00022679"/>
    </source>
</evidence>
<dbReference type="SMART" id="SM00220">
    <property type="entry name" value="S_TKc"/>
    <property type="match status" value="1"/>
</dbReference>
<dbReference type="FunFam" id="3.30.200.20:FF:000228">
    <property type="entry name" value="Serine/threonine-protein kinase BIK1"/>
    <property type="match status" value="1"/>
</dbReference>
<dbReference type="Proteomes" id="UP001237642">
    <property type="component" value="Unassembled WGS sequence"/>
</dbReference>
<dbReference type="InterPro" id="IPR017441">
    <property type="entry name" value="Protein_kinase_ATP_BS"/>
</dbReference>
<dbReference type="PROSITE" id="PS00107">
    <property type="entry name" value="PROTEIN_KINASE_ATP"/>
    <property type="match status" value="1"/>
</dbReference>
<keyword evidence="5" id="KW-0808">Transferase</keyword>
<keyword evidence="16" id="KW-0675">Receptor</keyword>
<dbReference type="PROSITE" id="PS50011">
    <property type="entry name" value="PROTEIN_KINASE_DOM"/>
    <property type="match status" value="1"/>
</dbReference>
<dbReference type="InterPro" id="IPR000719">
    <property type="entry name" value="Prot_kinase_dom"/>
</dbReference>
<feature type="binding site" evidence="13">
    <location>
        <position position="68"/>
    </location>
    <ligand>
        <name>ATP</name>
        <dbReference type="ChEBI" id="CHEBI:30616"/>
    </ligand>
</feature>
<evidence type="ECO:0000256" key="1">
    <source>
        <dbReference type="ARBA" id="ARBA00004236"/>
    </source>
</evidence>
<evidence type="ECO:0000256" key="6">
    <source>
        <dbReference type="ARBA" id="ARBA00022741"/>
    </source>
</evidence>
<dbReference type="EC" id="2.7.11.1" evidence="2"/>
<keyword evidence="3" id="KW-1003">Cell membrane</keyword>
<dbReference type="AlphaFoldDB" id="A0AAD8MXY9"/>
<accession>A0AAD8MXY9</accession>
<comment type="catalytic activity">
    <reaction evidence="10">
        <text>L-seryl-[protein] + ATP = O-phospho-L-seryl-[protein] + ADP + H(+)</text>
        <dbReference type="Rhea" id="RHEA:17989"/>
        <dbReference type="Rhea" id="RHEA-COMP:9863"/>
        <dbReference type="Rhea" id="RHEA-COMP:11604"/>
        <dbReference type="ChEBI" id="CHEBI:15378"/>
        <dbReference type="ChEBI" id="CHEBI:29999"/>
        <dbReference type="ChEBI" id="CHEBI:30616"/>
        <dbReference type="ChEBI" id="CHEBI:83421"/>
        <dbReference type="ChEBI" id="CHEBI:456216"/>
        <dbReference type="EC" id="2.7.11.1"/>
    </reaction>
</comment>
<reference evidence="16" key="2">
    <citation type="submission" date="2023-05" db="EMBL/GenBank/DDBJ databases">
        <authorList>
            <person name="Schelkunov M.I."/>
        </authorList>
    </citation>
    <scope>NUCLEOTIDE SEQUENCE</scope>
    <source>
        <strain evidence="16">Hsosn_3</strain>
        <tissue evidence="16">Leaf</tissue>
    </source>
</reference>
<evidence type="ECO:0000256" key="4">
    <source>
        <dbReference type="ARBA" id="ARBA00022527"/>
    </source>
</evidence>
<dbReference type="GO" id="GO:0004674">
    <property type="term" value="F:protein serine/threonine kinase activity"/>
    <property type="evidence" value="ECO:0007669"/>
    <property type="project" value="UniProtKB-KW"/>
</dbReference>
<dbReference type="InterPro" id="IPR050823">
    <property type="entry name" value="Plant_Ser_Thr_Prot_Kinase"/>
</dbReference>
<evidence type="ECO:0000256" key="8">
    <source>
        <dbReference type="ARBA" id="ARBA00022840"/>
    </source>
</evidence>
<feature type="binding site" evidence="12">
    <location>
        <position position="170"/>
    </location>
    <ligand>
        <name>Mg(2+)</name>
        <dbReference type="ChEBI" id="CHEBI:18420"/>
    </ligand>
</feature>
<keyword evidence="3" id="KW-0472">Membrane</keyword>
<keyword evidence="6 13" id="KW-0547">Nucleotide-binding</keyword>
<keyword evidence="12" id="KW-0479">Metal-binding</keyword>
<dbReference type="FunFam" id="1.10.510.10:FF:001023">
    <property type="entry name" value="Os07g0541700 protein"/>
    <property type="match status" value="1"/>
</dbReference>
<evidence type="ECO:0000256" key="3">
    <source>
        <dbReference type="ARBA" id="ARBA00022475"/>
    </source>
</evidence>
<dbReference type="SUPFAM" id="SSF56112">
    <property type="entry name" value="Protein kinase-like (PK-like)"/>
    <property type="match status" value="1"/>
</dbReference>
<dbReference type="PROSITE" id="PS00108">
    <property type="entry name" value="PROTEIN_KINASE_ST"/>
    <property type="match status" value="1"/>
</dbReference>
<dbReference type="GO" id="GO:0005524">
    <property type="term" value="F:ATP binding"/>
    <property type="evidence" value="ECO:0007669"/>
    <property type="project" value="UniProtKB-UniRule"/>
</dbReference>
<evidence type="ECO:0000313" key="17">
    <source>
        <dbReference type="Proteomes" id="UP001237642"/>
    </source>
</evidence>
<dbReference type="GO" id="GO:0005886">
    <property type="term" value="C:plasma membrane"/>
    <property type="evidence" value="ECO:0007669"/>
    <property type="project" value="UniProtKB-SubCell"/>
</dbReference>
<feature type="binding site" evidence="12">
    <location>
        <position position="183"/>
    </location>
    <ligand>
        <name>Mg(2+)</name>
        <dbReference type="ChEBI" id="CHEBI:18420"/>
    </ligand>
</feature>
<dbReference type="PANTHER" id="PTHR45621">
    <property type="entry name" value="OS01G0588500 PROTEIN-RELATED"/>
    <property type="match status" value="1"/>
</dbReference>
<evidence type="ECO:0000256" key="13">
    <source>
        <dbReference type="PROSITE-ProRule" id="PRU10141"/>
    </source>
</evidence>
<comment type="caution">
    <text evidence="16">The sequence shown here is derived from an EMBL/GenBank/DDBJ whole genome shotgun (WGS) entry which is preliminary data.</text>
</comment>
<dbReference type="InterPro" id="IPR011009">
    <property type="entry name" value="Kinase-like_dom_sf"/>
</dbReference>
<evidence type="ECO:0000256" key="10">
    <source>
        <dbReference type="ARBA" id="ARBA00048679"/>
    </source>
</evidence>
<dbReference type="GO" id="GO:0046872">
    <property type="term" value="F:metal ion binding"/>
    <property type="evidence" value="ECO:0007669"/>
    <property type="project" value="UniProtKB-KW"/>
</dbReference>
<proteinExistence type="inferred from homology"/>
<dbReference type="Pfam" id="PF07714">
    <property type="entry name" value="PK_Tyr_Ser-Thr"/>
    <property type="match status" value="1"/>
</dbReference>
<gene>
    <name evidence="16" type="ORF">POM88_015901</name>
</gene>
<dbReference type="InterPro" id="IPR008271">
    <property type="entry name" value="Ser/Thr_kinase_AS"/>
</dbReference>
<protein>
    <recommendedName>
        <fullName evidence="2">non-specific serine/threonine protein kinase</fullName>
        <ecNumber evidence="2">2.7.11.1</ecNumber>
    </recommendedName>
</protein>
<evidence type="ECO:0000256" key="7">
    <source>
        <dbReference type="ARBA" id="ARBA00022777"/>
    </source>
</evidence>
<comment type="catalytic activity">
    <reaction evidence="9">
        <text>L-threonyl-[protein] + ATP = O-phospho-L-threonyl-[protein] + ADP + H(+)</text>
        <dbReference type="Rhea" id="RHEA:46608"/>
        <dbReference type="Rhea" id="RHEA-COMP:11060"/>
        <dbReference type="Rhea" id="RHEA-COMP:11605"/>
        <dbReference type="ChEBI" id="CHEBI:15378"/>
        <dbReference type="ChEBI" id="CHEBI:30013"/>
        <dbReference type="ChEBI" id="CHEBI:30616"/>
        <dbReference type="ChEBI" id="CHEBI:61977"/>
        <dbReference type="ChEBI" id="CHEBI:456216"/>
        <dbReference type="EC" id="2.7.11.1"/>
    </reaction>
</comment>
<keyword evidence="7" id="KW-0418">Kinase</keyword>
<feature type="domain" description="Protein kinase" evidence="15">
    <location>
        <begin position="30"/>
        <end position="292"/>
    </location>
</feature>
<keyword evidence="17" id="KW-1185">Reference proteome</keyword>
<keyword evidence="4 14" id="KW-0723">Serine/threonine-protein kinase</keyword>